<keyword evidence="4" id="KW-1185">Reference proteome</keyword>
<dbReference type="RefSeq" id="WP_105217185.1">
    <property type="nucleotide sequence ID" value="NZ_CP027062.1"/>
</dbReference>
<dbReference type="PANTHER" id="PTHR34406:SF1">
    <property type="entry name" value="PROTEIN YCEI"/>
    <property type="match status" value="1"/>
</dbReference>
<dbReference type="KEGG" id="aue:C5O00_12600"/>
<dbReference type="AlphaFoldDB" id="A0A2S0HZ67"/>
<proteinExistence type="predicted"/>
<dbReference type="SUPFAM" id="SSF101874">
    <property type="entry name" value="YceI-like"/>
    <property type="match status" value="1"/>
</dbReference>
<accession>A0A2S0HZ67</accession>
<dbReference type="Pfam" id="PF04264">
    <property type="entry name" value="YceI"/>
    <property type="match status" value="1"/>
</dbReference>
<feature type="chain" id="PRO_5015709005" description="Lipid/polyisoprenoid-binding YceI-like domain-containing protein" evidence="1">
    <location>
        <begin position="21"/>
        <end position="173"/>
    </location>
</feature>
<name>A0A2S0HZ67_9FLAO</name>
<dbReference type="Proteomes" id="UP000238442">
    <property type="component" value="Chromosome"/>
</dbReference>
<dbReference type="OrthoDB" id="9811006at2"/>
<gene>
    <name evidence="3" type="ORF">C5O00_12600</name>
</gene>
<keyword evidence="1" id="KW-0732">Signal</keyword>
<organism evidence="3 4">
    <name type="scientific">Pukyongia salina</name>
    <dbReference type="NCBI Taxonomy" id="2094025"/>
    <lineage>
        <taxon>Bacteria</taxon>
        <taxon>Pseudomonadati</taxon>
        <taxon>Bacteroidota</taxon>
        <taxon>Flavobacteriia</taxon>
        <taxon>Flavobacteriales</taxon>
        <taxon>Flavobacteriaceae</taxon>
        <taxon>Pukyongia</taxon>
    </lineage>
</organism>
<dbReference type="SMART" id="SM00867">
    <property type="entry name" value="YceI"/>
    <property type="match status" value="1"/>
</dbReference>
<reference evidence="3 4" key="1">
    <citation type="submission" date="2018-02" db="EMBL/GenBank/DDBJ databases">
        <title>Genomic analysis of the strain RR4-38 isolated from a seawater recirculating aquaculture system.</title>
        <authorList>
            <person name="Kim Y.-S."/>
            <person name="Jang Y.H."/>
            <person name="Kim K.-H."/>
        </authorList>
    </citation>
    <scope>NUCLEOTIDE SEQUENCE [LARGE SCALE GENOMIC DNA]</scope>
    <source>
        <strain evidence="3 4">RR4-38</strain>
    </source>
</reference>
<dbReference type="PANTHER" id="PTHR34406">
    <property type="entry name" value="PROTEIN YCEI"/>
    <property type="match status" value="1"/>
</dbReference>
<dbReference type="InterPro" id="IPR007372">
    <property type="entry name" value="Lipid/polyisoprenoid-bd_YceI"/>
</dbReference>
<dbReference type="EMBL" id="CP027062">
    <property type="protein sequence ID" value="AVI51945.1"/>
    <property type="molecule type" value="Genomic_DNA"/>
</dbReference>
<sequence length="173" mass="19568">MRRLLLAYFTLLCVLPSLHAQSISIIELEAEIQFLFVDDDVDGTLSNFKFSGAINLDDLANSDFSGSVAMETLDTDNWFRDRHLRSKKYFNNKVYPLLTFKSTSVSGTGSEFLIRGNLTIKGISRPVTFNFRKLPGKLQGTTQINTSQYDIMIHDDTSRNLVEVTITLPYTTL</sequence>
<dbReference type="InterPro" id="IPR036761">
    <property type="entry name" value="TTHA0802/YceI-like_sf"/>
</dbReference>
<dbReference type="Gene3D" id="2.40.128.110">
    <property type="entry name" value="Lipid/polyisoprenoid-binding, YceI-like"/>
    <property type="match status" value="1"/>
</dbReference>
<feature type="domain" description="Lipid/polyisoprenoid-binding YceI-like" evidence="2">
    <location>
        <begin position="22"/>
        <end position="171"/>
    </location>
</feature>
<evidence type="ECO:0000313" key="3">
    <source>
        <dbReference type="EMBL" id="AVI51945.1"/>
    </source>
</evidence>
<feature type="signal peptide" evidence="1">
    <location>
        <begin position="1"/>
        <end position="20"/>
    </location>
</feature>
<evidence type="ECO:0000259" key="2">
    <source>
        <dbReference type="SMART" id="SM00867"/>
    </source>
</evidence>
<evidence type="ECO:0000256" key="1">
    <source>
        <dbReference type="SAM" id="SignalP"/>
    </source>
</evidence>
<evidence type="ECO:0000313" key="4">
    <source>
        <dbReference type="Proteomes" id="UP000238442"/>
    </source>
</evidence>
<protein>
    <recommendedName>
        <fullName evidence="2">Lipid/polyisoprenoid-binding YceI-like domain-containing protein</fullName>
    </recommendedName>
</protein>